<protein>
    <submittedName>
        <fullName evidence="1">Uncharacterized protein</fullName>
    </submittedName>
</protein>
<dbReference type="Proteomes" id="UP001363010">
    <property type="component" value="Unassembled WGS sequence"/>
</dbReference>
<organism evidence="1 2">
    <name type="scientific">Variovorax humicola</name>
    <dbReference type="NCBI Taxonomy" id="1769758"/>
    <lineage>
        <taxon>Bacteria</taxon>
        <taxon>Pseudomonadati</taxon>
        <taxon>Pseudomonadota</taxon>
        <taxon>Betaproteobacteria</taxon>
        <taxon>Burkholderiales</taxon>
        <taxon>Comamonadaceae</taxon>
        <taxon>Variovorax</taxon>
    </lineage>
</organism>
<sequence>MKPKTIPAFVPTLPSAAPGGYIASPELDAANAAGRLAHDLAEALKDRNDIPANLSPVLSTFPEAQASRAAELQKLIDGVAAGWASVQRLETLALSYVAAFRETQSAYLSSFAPRNPDAAQIHAAKLHAEVTEAAERYRVRYHNY</sequence>
<proteinExistence type="predicted"/>
<reference evidence="1 2" key="1">
    <citation type="submission" date="2024-03" db="EMBL/GenBank/DDBJ databases">
        <title>Novel species of the genus Variovorax.</title>
        <authorList>
            <person name="Liu Q."/>
            <person name="Xin Y.-H."/>
        </authorList>
    </citation>
    <scope>NUCLEOTIDE SEQUENCE [LARGE SCALE GENOMIC DNA]</scope>
    <source>
        <strain evidence="1 2">KACC 18501</strain>
    </source>
</reference>
<keyword evidence="2" id="KW-1185">Reference proteome</keyword>
<dbReference type="RefSeq" id="WP_340363286.1">
    <property type="nucleotide sequence ID" value="NZ_JBBKZV010000004.1"/>
</dbReference>
<gene>
    <name evidence="1" type="ORF">WKW80_09310</name>
</gene>
<dbReference type="EMBL" id="JBBKZV010000004">
    <property type="protein sequence ID" value="MEJ8822236.1"/>
    <property type="molecule type" value="Genomic_DNA"/>
</dbReference>
<comment type="caution">
    <text evidence="1">The sequence shown here is derived from an EMBL/GenBank/DDBJ whole genome shotgun (WGS) entry which is preliminary data.</text>
</comment>
<accession>A0ABU8VWQ6</accession>
<name>A0ABU8VWQ6_9BURK</name>
<evidence type="ECO:0000313" key="1">
    <source>
        <dbReference type="EMBL" id="MEJ8822236.1"/>
    </source>
</evidence>
<evidence type="ECO:0000313" key="2">
    <source>
        <dbReference type="Proteomes" id="UP001363010"/>
    </source>
</evidence>